<dbReference type="Gene3D" id="2.40.180.10">
    <property type="entry name" value="Catalase core domain"/>
    <property type="match status" value="1"/>
</dbReference>
<dbReference type="InterPro" id="IPR018028">
    <property type="entry name" value="Catalase"/>
</dbReference>
<feature type="binding site" description="axial binding residue" evidence="9">
    <location>
        <position position="334"/>
    </location>
    <ligand>
        <name>heme</name>
        <dbReference type="ChEBI" id="CHEBI:30413"/>
    </ligand>
    <ligandPart>
        <name>Fe</name>
        <dbReference type="ChEBI" id="CHEBI:18248"/>
    </ligandPart>
</feature>
<dbReference type="InterPro" id="IPR020835">
    <property type="entry name" value="Catalase_sf"/>
</dbReference>
<evidence type="ECO:0000256" key="1">
    <source>
        <dbReference type="ARBA" id="ARBA00005329"/>
    </source>
</evidence>
<dbReference type="CDD" id="cd08153">
    <property type="entry name" value="srpA_like"/>
    <property type="match status" value="1"/>
</dbReference>
<dbReference type="Pfam" id="PF00199">
    <property type="entry name" value="Catalase"/>
    <property type="match status" value="1"/>
</dbReference>
<dbReference type="PANTHER" id="PTHR11465">
    <property type="entry name" value="CATALASE"/>
    <property type="match status" value="1"/>
</dbReference>
<dbReference type="PANTHER" id="PTHR11465:SF9">
    <property type="entry name" value="CATALASE"/>
    <property type="match status" value="1"/>
</dbReference>
<dbReference type="SMART" id="SM01060">
    <property type="entry name" value="Catalase"/>
    <property type="match status" value="1"/>
</dbReference>
<comment type="similarity">
    <text evidence="1 7">Belongs to the catalase family.</text>
</comment>
<dbReference type="Proteomes" id="UP000561077">
    <property type="component" value="Unassembled WGS sequence"/>
</dbReference>
<evidence type="ECO:0000313" key="14">
    <source>
        <dbReference type="Proteomes" id="UP000561077"/>
    </source>
</evidence>
<dbReference type="EC" id="1.11.1.-" evidence="7"/>
<dbReference type="GO" id="GO:0046872">
    <property type="term" value="F:metal ion binding"/>
    <property type="evidence" value="ECO:0007669"/>
    <property type="project" value="UniProtKB-KW"/>
</dbReference>
<dbReference type="GO" id="GO:0042744">
    <property type="term" value="P:hydrogen peroxide catabolic process"/>
    <property type="evidence" value="ECO:0007669"/>
    <property type="project" value="TreeGrafter"/>
</dbReference>
<keyword evidence="5 7" id="KW-0560">Oxidoreductase</keyword>
<feature type="domain" description="Catalase core" evidence="10">
    <location>
        <begin position="17"/>
        <end position="360"/>
    </location>
</feature>
<dbReference type="EMBL" id="JABEQN010000006">
    <property type="protein sequence ID" value="MBB2193363.1"/>
    <property type="molecule type" value="Genomic_DNA"/>
</dbReference>
<evidence type="ECO:0000256" key="2">
    <source>
        <dbReference type="ARBA" id="ARBA00022559"/>
    </source>
</evidence>
<protein>
    <recommendedName>
        <fullName evidence="7">Catalase-related peroxidase</fullName>
        <ecNumber evidence="7">1.11.1.-</ecNumber>
    </recommendedName>
</protein>
<evidence type="ECO:0000256" key="6">
    <source>
        <dbReference type="ARBA" id="ARBA00023004"/>
    </source>
</evidence>
<dbReference type="PIRSF" id="PIRSF000296">
    <property type="entry name" value="SrpA"/>
    <property type="match status" value="1"/>
</dbReference>
<dbReference type="GO" id="GO:0004096">
    <property type="term" value="F:catalase activity"/>
    <property type="evidence" value="ECO:0007669"/>
    <property type="project" value="InterPro"/>
</dbReference>
<keyword evidence="2 7" id="KW-0575">Peroxidase</keyword>
<proteinExistence type="inferred from homology"/>
<sequence length="361" mass="39040">MMALIRQRLAERGGWLRLAATCAVPGLLALAFVLAAGWLTPGRLTSGTFMRTFQMVDGPHPGFRRNHAKGICVTGWFDGSGEAAQLSRAALFTRERSPVVGRFALAGGMPFQDDTPEKVRSLALRIMPTHSGEWRMGLNNIPVFPVRNAADFNDFLLASRPDPQTHRPDVARITAFVARHPETQRALALLKARKLTSGFANDTYNSLDSFTFVNARGTSIPVRWAMIPEQQAFPAAAQGAGRDYLFDDLIDVLARMPLRWHLVVTVGGAGDVTADPTVPWPAGRRQVDAGTLTLVRAESEDGGPCKGITYDPLILPGGIAPSDDPIPAARSVVYARSFVLRSGEPETTSAISRAAIRSGDQ</sequence>
<dbReference type="SUPFAM" id="SSF56634">
    <property type="entry name" value="Heme-dependent catalase-like"/>
    <property type="match status" value="1"/>
</dbReference>
<evidence type="ECO:0000313" key="13">
    <source>
        <dbReference type="Proteomes" id="UP000540490"/>
    </source>
</evidence>
<reference evidence="13 14" key="1">
    <citation type="submission" date="2020-04" db="EMBL/GenBank/DDBJ databases">
        <title>Description of novel Gluconacetobacter.</title>
        <authorList>
            <person name="Sombolestani A."/>
        </authorList>
    </citation>
    <scope>NUCLEOTIDE SEQUENCE [LARGE SCALE GENOMIC DNA]</scope>
    <source>
        <strain evidence="12 13">LMG 1728</strain>
        <strain evidence="11 14">LMG 1731</strain>
    </source>
</reference>
<evidence type="ECO:0000313" key="11">
    <source>
        <dbReference type="EMBL" id="MBB2164229.1"/>
    </source>
</evidence>
<organism evidence="11 14">
    <name type="scientific">Gluconacetobacter dulcium</name>
    <dbReference type="NCBI Taxonomy" id="2729096"/>
    <lineage>
        <taxon>Bacteria</taxon>
        <taxon>Pseudomonadati</taxon>
        <taxon>Pseudomonadota</taxon>
        <taxon>Alphaproteobacteria</taxon>
        <taxon>Acetobacterales</taxon>
        <taxon>Acetobacteraceae</taxon>
        <taxon>Gluconacetobacter</taxon>
    </lineage>
</organism>
<dbReference type="GO" id="GO:0042542">
    <property type="term" value="P:response to hydrogen peroxide"/>
    <property type="evidence" value="ECO:0007669"/>
    <property type="project" value="TreeGrafter"/>
</dbReference>
<dbReference type="InterPro" id="IPR011614">
    <property type="entry name" value="Catalase_core"/>
</dbReference>
<evidence type="ECO:0000313" key="12">
    <source>
        <dbReference type="EMBL" id="MBB2193363.1"/>
    </source>
</evidence>
<name>A0A7W4IJW0_9PROT</name>
<keyword evidence="4 7" id="KW-0479">Metal-binding</keyword>
<accession>A0A7W4IJW0</accession>
<dbReference type="PROSITE" id="PS51402">
    <property type="entry name" value="CATALASE_3"/>
    <property type="match status" value="1"/>
</dbReference>
<comment type="cofactor">
    <cofactor evidence="7">
        <name>heme</name>
        <dbReference type="ChEBI" id="CHEBI:30413"/>
    </cofactor>
</comment>
<evidence type="ECO:0000256" key="8">
    <source>
        <dbReference type="PIRSR" id="PIRSR000296-1"/>
    </source>
</evidence>
<keyword evidence="13" id="KW-1185">Reference proteome</keyword>
<dbReference type="EMBL" id="JABEQO010000006">
    <property type="protein sequence ID" value="MBB2164229.1"/>
    <property type="molecule type" value="Genomic_DNA"/>
</dbReference>
<evidence type="ECO:0000259" key="10">
    <source>
        <dbReference type="SMART" id="SM01060"/>
    </source>
</evidence>
<dbReference type="RefSeq" id="WP_182973369.1">
    <property type="nucleotide sequence ID" value="NZ_JABEQN010000006.1"/>
</dbReference>
<keyword evidence="6 7" id="KW-0408">Iron</keyword>
<dbReference type="AlphaFoldDB" id="A0A7W4IJW0"/>
<feature type="active site" evidence="8">
    <location>
        <position position="67"/>
    </location>
</feature>
<dbReference type="GO" id="GO:0005737">
    <property type="term" value="C:cytoplasm"/>
    <property type="evidence" value="ECO:0007669"/>
    <property type="project" value="TreeGrafter"/>
</dbReference>
<comment type="caution">
    <text evidence="11">The sequence shown here is derived from an EMBL/GenBank/DDBJ whole genome shotgun (WGS) entry which is preliminary data.</text>
</comment>
<gene>
    <name evidence="12" type="ORF">HLH25_06855</name>
    <name evidence="11" type="ORF">HLH26_06675</name>
</gene>
<comment type="function">
    <text evidence="7">Has an organic peroxide-dependent peroxidase activity.</text>
</comment>
<dbReference type="GO" id="GO:0020037">
    <property type="term" value="F:heme binding"/>
    <property type="evidence" value="ECO:0007669"/>
    <property type="project" value="InterPro"/>
</dbReference>
<dbReference type="InterPro" id="IPR024168">
    <property type="entry name" value="Catalase_SrpA-type_pred"/>
</dbReference>
<evidence type="ECO:0000256" key="3">
    <source>
        <dbReference type="ARBA" id="ARBA00022617"/>
    </source>
</evidence>
<evidence type="ECO:0000256" key="4">
    <source>
        <dbReference type="ARBA" id="ARBA00022723"/>
    </source>
</evidence>
<dbReference type="Gene3D" id="1.20.1280.120">
    <property type="match status" value="1"/>
</dbReference>
<keyword evidence="3 7" id="KW-0349">Heme</keyword>
<dbReference type="Proteomes" id="UP000540490">
    <property type="component" value="Unassembled WGS sequence"/>
</dbReference>
<evidence type="ECO:0000256" key="9">
    <source>
        <dbReference type="PIRSR" id="PIRSR000296-2"/>
    </source>
</evidence>
<evidence type="ECO:0000256" key="7">
    <source>
        <dbReference type="PIRNR" id="PIRNR000296"/>
    </source>
</evidence>
<evidence type="ECO:0000256" key="5">
    <source>
        <dbReference type="ARBA" id="ARBA00023002"/>
    </source>
</evidence>